<reference evidence="1" key="2">
    <citation type="submission" date="2008-07" db="EMBL/GenBank/DDBJ databases">
        <authorList>
            <consortium name="Broad Institute Genome Sequencing Platform"/>
            <person name="Colwell R."/>
            <person name="Grim C.J."/>
            <person name="Young S."/>
            <person name="Jaffe D."/>
            <person name="Gnerre S."/>
            <person name="Berlin A."/>
            <person name="Heiman D."/>
            <person name="Hepburn T."/>
            <person name="Shea T."/>
            <person name="Sykes S."/>
            <person name="Alvarado L."/>
            <person name="Kodira C."/>
            <person name="Heidelberg J."/>
            <person name="Lander E."/>
            <person name="Galagan J."/>
            <person name="Nusbaum C."/>
            <person name="Birren B."/>
        </authorList>
    </citation>
    <scope>NUCLEOTIDE SEQUENCE [LARGE SCALE GENOMIC DNA]</scope>
    <source>
        <strain evidence="1">MO10</strain>
    </source>
</reference>
<evidence type="ECO:0000313" key="1">
    <source>
        <dbReference type="EMBL" id="EET22593.1"/>
    </source>
</evidence>
<dbReference type="AlphaFoldDB" id="A0A0X1KWE1"/>
<protein>
    <submittedName>
        <fullName evidence="1">Uncharacterized protein</fullName>
    </submittedName>
</protein>
<gene>
    <name evidence="1" type="ORF">VchoM_00620</name>
</gene>
<proteinExistence type="predicted"/>
<name>A0A0X1KWE1_VIBCO</name>
<sequence>MIQVLVTLHDDNDIHSGTWLYPSFLLSAKVSLLILSSSIEVVDYLISDHTIHRVFLIFVAHNSL</sequence>
<dbReference type="HOGENOM" id="CLU_2959598_0_0_6"/>
<organism evidence="1">
    <name type="scientific">Vibrio cholerae (strain MO10)</name>
    <dbReference type="NCBI Taxonomy" id="345072"/>
    <lineage>
        <taxon>Bacteria</taxon>
        <taxon>Pseudomonadati</taxon>
        <taxon>Pseudomonadota</taxon>
        <taxon>Gammaproteobacteria</taxon>
        <taxon>Vibrionales</taxon>
        <taxon>Vibrionaceae</taxon>
        <taxon>Vibrio</taxon>
    </lineage>
</organism>
<dbReference type="Proteomes" id="UP000004687">
    <property type="component" value="Unassembled WGS sequence"/>
</dbReference>
<reference evidence="1" key="1">
    <citation type="submission" date="2005-09" db="EMBL/GenBank/DDBJ databases">
        <title>Annotation of Vibrio cholerae MO10.</title>
        <authorList>
            <person name="Colwell R."/>
            <person name="Grim C.J."/>
            <person name="Young S."/>
            <person name="Jaffe D."/>
            <person name="Gnerre S."/>
            <person name="Berlin A."/>
            <person name="Heiman D."/>
            <person name="Hepburn T."/>
            <person name="Shea T."/>
            <person name="Sykes S."/>
            <person name="Yandava C."/>
            <person name="Alvarado L."/>
            <person name="Kodira C."/>
            <person name="Borodovsky M."/>
            <person name="Heidelberg J."/>
            <person name="Lander E."/>
            <person name="Galagan J."/>
            <person name="Nusbaum C."/>
            <person name="Birren B."/>
        </authorList>
    </citation>
    <scope>NUCLEOTIDE SEQUENCE [LARGE SCALE GENOMIC DNA]</scope>
    <source>
        <strain evidence="1">MO10</strain>
    </source>
</reference>
<dbReference type="EMBL" id="DS990136">
    <property type="protein sequence ID" value="EET22593.1"/>
    <property type="molecule type" value="Genomic_DNA"/>
</dbReference>
<accession>A0A0X1KWE1</accession>